<dbReference type="RefSeq" id="WP_088604088.1">
    <property type="nucleotide sequence ID" value="NZ_NJIH01000008.1"/>
</dbReference>
<dbReference type="Proteomes" id="UP000214603">
    <property type="component" value="Unassembled WGS sequence"/>
</dbReference>
<name>A0A225MAH3_9BURK</name>
<evidence type="ECO:0000313" key="5">
    <source>
        <dbReference type="Proteomes" id="UP000214603"/>
    </source>
</evidence>
<dbReference type="Gene3D" id="1.10.357.10">
    <property type="entry name" value="Tetracycline Repressor, domain 2"/>
    <property type="match status" value="1"/>
</dbReference>
<dbReference type="InterPro" id="IPR054580">
    <property type="entry name" value="SlmA-like_C"/>
</dbReference>
<dbReference type="GO" id="GO:0003677">
    <property type="term" value="F:DNA binding"/>
    <property type="evidence" value="ECO:0007669"/>
    <property type="project" value="UniProtKB-UniRule"/>
</dbReference>
<feature type="DNA-binding region" description="H-T-H motif" evidence="2">
    <location>
        <begin position="29"/>
        <end position="48"/>
    </location>
</feature>
<feature type="domain" description="HTH tetR-type" evidence="3">
    <location>
        <begin position="6"/>
        <end position="66"/>
    </location>
</feature>
<dbReference type="PROSITE" id="PS50977">
    <property type="entry name" value="HTH_TETR_2"/>
    <property type="match status" value="1"/>
</dbReference>
<dbReference type="EMBL" id="NJIH01000008">
    <property type="protein sequence ID" value="OWT58176.1"/>
    <property type="molecule type" value="Genomic_DNA"/>
</dbReference>
<organism evidence="4 5">
    <name type="scientific">Candidimonas nitroreducens</name>
    <dbReference type="NCBI Taxonomy" id="683354"/>
    <lineage>
        <taxon>Bacteria</taxon>
        <taxon>Pseudomonadati</taxon>
        <taxon>Pseudomonadota</taxon>
        <taxon>Betaproteobacteria</taxon>
        <taxon>Burkholderiales</taxon>
        <taxon>Alcaligenaceae</taxon>
        <taxon>Candidimonas</taxon>
    </lineage>
</organism>
<evidence type="ECO:0000313" key="4">
    <source>
        <dbReference type="EMBL" id="OWT58176.1"/>
    </source>
</evidence>
<evidence type="ECO:0000256" key="2">
    <source>
        <dbReference type="PROSITE-ProRule" id="PRU00335"/>
    </source>
</evidence>
<evidence type="ECO:0000259" key="3">
    <source>
        <dbReference type="PROSITE" id="PS50977"/>
    </source>
</evidence>
<keyword evidence="1 2" id="KW-0238">DNA-binding</keyword>
<dbReference type="InterPro" id="IPR001647">
    <property type="entry name" value="HTH_TetR"/>
</dbReference>
<comment type="caution">
    <text evidence="4">The sequence shown here is derived from an EMBL/GenBank/DDBJ whole genome shotgun (WGS) entry which is preliminary data.</text>
</comment>
<keyword evidence="5" id="KW-1185">Reference proteome</keyword>
<dbReference type="OrthoDB" id="9179041at2"/>
<gene>
    <name evidence="4" type="ORF">CEY11_14315</name>
</gene>
<dbReference type="AlphaFoldDB" id="A0A225MAH3"/>
<dbReference type="Pfam" id="PF00440">
    <property type="entry name" value="TetR_N"/>
    <property type="match status" value="1"/>
</dbReference>
<reference evidence="5" key="1">
    <citation type="submission" date="2017-06" db="EMBL/GenBank/DDBJ databases">
        <title>Herbaspirillum phytohormonus sp. nov., isolated from the root nodule of Robinia pseudoacacia in lead-zinc mine.</title>
        <authorList>
            <person name="Fan M."/>
            <person name="Lin Y."/>
        </authorList>
    </citation>
    <scope>NUCLEOTIDE SEQUENCE [LARGE SCALE GENOMIC DNA]</scope>
    <source>
        <strain evidence="5">SC-089</strain>
    </source>
</reference>
<dbReference type="InterPro" id="IPR009057">
    <property type="entry name" value="Homeodomain-like_sf"/>
</dbReference>
<protein>
    <submittedName>
        <fullName evidence="4">Nucleoid occlusion factor SlmA</fullName>
    </submittedName>
</protein>
<evidence type="ECO:0000256" key="1">
    <source>
        <dbReference type="ARBA" id="ARBA00023125"/>
    </source>
</evidence>
<dbReference type="SUPFAM" id="SSF46689">
    <property type="entry name" value="Homeodomain-like"/>
    <property type="match status" value="1"/>
</dbReference>
<accession>A0A225MAH3</accession>
<proteinExistence type="predicted"/>
<dbReference type="Pfam" id="PF22276">
    <property type="entry name" value="SlmA-like_C"/>
    <property type="match status" value="1"/>
</dbReference>
<dbReference type="NCBIfam" id="NF007015">
    <property type="entry name" value="PRK09480.1"/>
    <property type="match status" value="1"/>
</dbReference>
<sequence>MNPRSGTRKTLILETLAAMLAQPHAARITTAALADRLGVSEAALYRHYSGKAAIYMALLDSIEAQLFEDLQHIAATEADGARRLGRQVHALLLFAERHPGQTRVLTGDALVTEDWQLQVRLGGLIAAIQDELAASALVAHPALALAADPQLAGGLLMHWVSGRWLRYAQTSWQALPTARHAEELALMGLRMS</sequence>